<keyword evidence="3 5" id="KW-0378">Hydrolase</keyword>
<dbReference type="AlphaFoldDB" id="A0A4Y9VW42"/>
<keyword evidence="8" id="KW-1185">Reference proteome</keyword>
<dbReference type="GO" id="GO:0008803">
    <property type="term" value="F:bis(5'-nucleosyl)-tetraphosphatase (symmetrical) activity"/>
    <property type="evidence" value="ECO:0007669"/>
    <property type="project" value="UniProtKB-UniRule"/>
</dbReference>
<dbReference type="Pfam" id="PF00149">
    <property type="entry name" value="Metallophos"/>
    <property type="match status" value="1"/>
</dbReference>
<dbReference type="SUPFAM" id="SSF56300">
    <property type="entry name" value="Metallo-dependent phosphatases"/>
    <property type="match status" value="1"/>
</dbReference>
<evidence type="ECO:0000313" key="8">
    <source>
        <dbReference type="Proteomes" id="UP000297706"/>
    </source>
</evidence>
<evidence type="ECO:0000256" key="2">
    <source>
        <dbReference type="ARBA" id="ARBA00005419"/>
    </source>
</evidence>
<evidence type="ECO:0000313" key="7">
    <source>
        <dbReference type="EMBL" id="TFW73457.1"/>
    </source>
</evidence>
<dbReference type="PANTHER" id="PTHR40942">
    <property type="match status" value="1"/>
</dbReference>
<organism evidence="7 8">
    <name type="scientific">Methylotenera oryzisoli</name>
    <dbReference type="NCBI Taxonomy" id="2080758"/>
    <lineage>
        <taxon>Bacteria</taxon>
        <taxon>Pseudomonadati</taxon>
        <taxon>Pseudomonadota</taxon>
        <taxon>Betaproteobacteria</taxon>
        <taxon>Nitrosomonadales</taxon>
        <taxon>Methylophilaceae</taxon>
        <taxon>Methylotenera</taxon>
    </lineage>
</organism>
<comment type="catalytic activity">
    <reaction evidence="4 5">
        <text>P(1),P(4)-bis(5'-adenosyl) tetraphosphate + H2O = 2 ADP + 2 H(+)</text>
        <dbReference type="Rhea" id="RHEA:24252"/>
        <dbReference type="ChEBI" id="CHEBI:15377"/>
        <dbReference type="ChEBI" id="CHEBI:15378"/>
        <dbReference type="ChEBI" id="CHEBI:58141"/>
        <dbReference type="ChEBI" id="CHEBI:456216"/>
        <dbReference type="EC" id="3.6.1.41"/>
    </reaction>
</comment>
<dbReference type="NCBIfam" id="TIGR00668">
    <property type="entry name" value="apaH"/>
    <property type="match status" value="1"/>
</dbReference>
<dbReference type="Gene3D" id="3.60.21.10">
    <property type="match status" value="1"/>
</dbReference>
<sequence length="279" mass="31399">MATYAIGDIQGCYHAFQALLARLKFDQDKDQLWLVGDLINRGSGTLEVLRWCYAHRNSLRIVLGNHDLHAIVVAAGIVAAHRGDTLQSLLAAADRDVLLDWLRHQPLVYQDADYLMVHAGLLPQWTVDQTMAYAAEVESALRGENYLHFLTHMYGNLPNCWTPDLTGVDRLRVITNAATRLRICTADGEMEFKFKGELQDIPHGYMPWFDVPSRASKDTQVIFGHWSALGLQQRKNLFALDTGCLWGGKLTAMNLNTKEIVQVDAHPLDRPVAIQKSEH</sequence>
<dbReference type="InterPro" id="IPR029052">
    <property type="entry name" value="Metallo-depent_PP-like"/>
</dbReference>
<name>A0A4Y9VW42_9PROT</name>
<dbReference type="InterPro" id="IPR004843">
    <property type="entry name" value="Calcineurin-like_PHP"/>
</dbReference>
<accession>A0A4Y9VW42</accession>
<dbReference type="CDD" id="cd07422">
    <property type="entry name" value="MPP_ApaH"/>
    <property type="match status" value="1"/>
</dbReference>
<dbReference type="InterPro" id="IPR004617">
    <property type="entry name" value="ApaH"/>
</dbReference>
<comment type="function">
    <text evidence="1 5">Hydrolyzes diadenosine 5',5'''-P1,P4-tetraphosphate to yield ADP.</text>
</comment>
<evidence type="ECO:0000256" key="4">
    <source>
        <dbReference type="ARBA" id="ARBA00049417"/>
    </source>
</evidence>
<protein>
    <recommendedName>
        <fullName evidence="5">Bis(5'-nucleosyl)-tetraphosphatase, symmetrical</fullName>
        <ecNumber evidence="5">3.6.1.41</ecNumber>
    </recommendedName>
    <alternativeName>
        <fullName evidence="5">Ap4A hydrolase</fullName>
    </alternativeName>
    <alternativeName>
        <fullName evidence="5">Diadenosine 5',5'''-P1,P4-tetraphosphate pyrophosphohydrolase</fullName>
    </alternativeName>
    <alternativeName>
        <fullName evidence="5">Diadenosine tetraphosphatase</fullName>
    </alternativeName>
</protein>
<evidence type="ECO:0000259" key="6">
    <source>
        <dbReference type="Pfam" id="PF00149"/>
    </source>
</evidence>
<dbReference type="RefSeq" id="WP_135276234.1">
    <property type="nucleotide sequence ID" value="NZ_PQVH01000001.1"/>
</dbReference>
<dbReference type="PIRSF" id="PIRSF000903">
    <property type="entry name" value="B5n-ttraPtase_sm"/>
    <property type="match status" value="1"/>
</dbReference>
<dbReference type="Proteomes" id="UP000297706">
    <property type="component" value="Unassembled WGS sequence"/>
</dbReference>
<gene>
    <name evidence="5" type="primary">apaH</name>
    <name evidence="7" type="ORF">C3Y98_00830</name>
</gene>
<comment type="caution">
    <text evidence="7">The sequence shown here is derived from an EMBL/GenBank/DDBJ whole genome shotgun (WGS) entry which is preliminary data.</text>
</comment>
<proteinExistence type="inferred from homology"/>
<dbReference type="HAMAP" id="MF_00199">
    <property type="entry name" value="ApaH"/>
    <property type="match status" value="1"/>
</dbReference>
<dbReference type="OrthoDB" id="9807890at2"/>
<dbReference type="NCBIfam" id="NF001204">
    <property type="entry name" value="PRK00166.1"/>
    <property type="match status" value="1"/>
</dbReference>
<dbReference type="PANTHER" id="PTHR40942:SF4">
    <property type="entry name" value="CYTOCHROME C5"/>
    <property type="match status" value="1"/>
</dbReference>
<feature type="domain" description="Calcineurin-like phosphoesterase" evidence="6">
    <location>
        <begin position="4"/>
        <end position="140"/>
    </location>
</feature>
<evidence type="ECO:0000256" key="3">
    <source>
        <dbReference type="ARBA" id="ARBA00022801"/>
    </source>
</evidence>
<dbReference type="EC" id="3.6.1.41" evidence="5"/>
<comment type="similarity">
    <text evidence="2 5">Belongs to the Ap4A hydrolase family.</text>
</comment>
<dbReference type="EMBL" id="PQVH01000001">
    <property type="protein sequence ID" value="TFW73457.1"/>
    <property type="molecule type" value="Genomic_DNA"/>
</dbReference>
<reference evidence="7 8" key="1">
    <citation type="submission" date="2018-02" db="EMBL/GenBank/DDBJ databases">
        <title>A novel lanthanide dependent methylotroph, Methylotenera sp. La3113.</title>
        <authorList>
            <person name="Lv H."/>
            <person name="Tani A."/>
        </authorList>
    </citation>
    <scope>NUCLEOTIDE SEQUENCE [LARGE SCALE GENOMIC DNA]</scope>
    <source>
        <strain evidence="7 8">La3113</strain>
    </source>
</reference>
<evidence type="ECO:0000256" key="5">
    <source>
        <dbReference type="HAMAP-Rule" id="MF_00199"/>
    </source>
</evidence>
<evidence type="ECO:0000256" key="1">
    <source>
        <dbReference type="ARBA" id="ARBA00003413"/>
    </source>
</evidence>